<reference evidence="2" key="1">
    <citation type="submission" date="2016-11" db="EMBL/GenBank/DDBJ databases">
        <authorList>
            <person name="Varghese N."/>
            <person name="Submissions S."/>
        </authorList>
    </citation>
    <scope>NUCLEOTIDE SEQUENCE [LARGE SCALE GENOMIC DNA]</scope>
    <source>
        <strain evidence="2">DSM 18569</strain>
    </source>
</reference>
<name>A0A1M6PRS6_9BACT</name>
<evidence type="ECO:0000313" key="2">
    <source>
        <dbReference type="Proteomes" id="UP000183947"/>
    </source>
</evidence>
<dbReference type="AlphaFoldDB" id="A0A1M6PRS6"/>
<gene>
    <name evidence="1" type="ORF">SAMN02746009_00322</name>
</gene>
<accession>A0A1M6PRS6</accession>
<dbReference type="STRING" id="1121959.SAMN02746009_00322"/>
<dbReference type="Proteomes" id="UP000183947">
    <property type="component" value="Unassembled WGS sequence"/>
</dbReference>
<organism evidence="1 2">
    <name type="scientific">Hymenobacter psychrotolerans DSM 18569</name>
    <dbReference type="NCBI Taxonomy" id="1121959"/>
    <lineage>
        <taxon>Bacteria</taxon>
        <taxon>Pseudomonadati</taxon>
        <taxon>Bacteroidota</taxon>
        <taxon>Cytophagia</taxon>
        <taxon>Cytophagales</taxon>
        <taxon>Hymenobacteraceae</taxon>
        <taxon>Hymenobacter</taxon>
    </lineage>
</organism>
<dbReference type="Gene3D" id="2.60.120.260">
    <property type="entry name" value="Galactose-binding domain-like"/>
    <property type="match status" value="1"/>
</dbReference>
<dbReference type="EMBL" id="FRAS01000001">
    <property type="protein sequence ID" value="SHK10674.1"/>
    <property type="molecule type" value="Genomic_DNA"/>
</dbReference>
<keyword evidence="2" id="KW-1185">Reference proteome</keyword>
<protein>
    <submittedName>
        <fullName evidence="1">Uncharacterized protein</fullName>
    </submittedName>
</protein>
<evidence type="ECO:0000313" key="1">
    <source>
        <dbReference type="EMBL" id="SHK10674.1"/>
    </source>
</evidence>
<sequence length="167" mass="18953">MTGCDSATPNPDKVLVQDSFEPGNSAIADPQYFSTEQAYSWKHSIKLGQGLEFGTFYNGTWGSLGQHRLLRLRLWGWLKNPQQRLAYLTVVAQRPSDTPGGPAVVKIRHQFNIYEVIRRYQQWVPASFTVELPADLQPTDEVAVYMWVPAGQPDAVYIDDFSLEYLD</sequence>
<proteinExistence type="predicted"/>